<feature type="region of interest" description="Disordered" evidence="1">
    <location>
        <begin position="132"/>
        <end position="161"/>
    </location>
</feature>
<evidence type="ECO:0000313" key="3">
    <source>
        <dbReference type="Proteomes" id="UP001583280"/>
    </source>
</evidence>
<feature type="compositionally biased region" description="Low complexity" evidence="1">
    <location>
        <begin position="362"/>
        <end position="373"/>
    </location>
</feature>
<accession>A0ABR3YWJ6</accession>
<proteinExistence type="predicted"/>
<feature type="compositionally biased region" description="Basic and acidic residues" evidence="1">
    <location>
        <begin position="315"/>
        <end position="326"/>
    </location>
</feature>
<organism evidence="2 3">
    <name type="scientific">Ceratocystis pirilliformis</name>
    <dbReference type="NCBI Taxonomy" id="259994"/>
    <lineage>
        <taxon>Eukaryota</taxon>
        <taxon>Fungi</taxon>
        <taxon>Dikarya</taxon>
        <taxon>Ascomycota</taxon>
        <taxon>Pezizomycotina</taxon>
        <taxon>Sordariomycetes</taxon>
        <taxon>Hypocreomycetidae</taxon>
        <taxon>Microascales</taxon>
        <taxon>Ceratocystidaceae</taxon>
        <taxon>Ceratocystis</taxon>
    </lineage>
</organism>
<evidence type="ECO:0000313" key="2">
    <source>
        <dbReference type="EMBL" id="KAL1892711.1"/>
    </source>
</evidence>
<feature type="compositionally biased region" description="Low complexity" evidence="1">
    <location>
        <begin position="138"/>
        <end position="149"/>
    </location>
</feature>
<reference evidence="2 3" key="1">
    <citation type="journal article" date="2024" name="IMA Fungus">
        <title>IMA Genome - F19 : A genome assembly and annotation guide to empower mycologists, including annotated draft genome sequences of Ceratocystis pirilliformis, Diaporthe australafricana, Fusarium ophioides, Paecilomyces lecythidis, and Sporothrix stenoceras.</title>
        <authorList>
            <person name="Aylward J."/>
            <person name="Wilson A.M."/>
            <person name="Visagie C.M."/>
            <person name="Spraker J."/>
            <person name="Barnes I."/>
            <person name="Buitendag C."/>
            <person name="Ceriani C."/>
            <person name="Del Mar Angel L."/>
            <person name="du Plessis D."/>
            <person name="Fuchs T."/>
            <person name="Gasser K."/>
            <person name="Kramer D."/>
            <person name="Li W."/>
            <person name="Munsamy K."/>
            <person name="Piso A."/>
            <person name="Price J.L."/>
            <person name="Sonnekus B."/>
            <person name="Thomas C."/>
            <person name="van der Nest A."/>
            <person name="van Dijk A."/>
            <person name="van Heerden A."/>
            <person name="van Vuuren N."/>
            <person name="Yilmaz N."/>
            <person name="Duong T.A."/>
            <person name="van der Merwe N.A."/>
            <person name="Wingfield M.J."/>
            <person name="Wingfield B.D."/>
        </authorList>
    </citation>
    <scope>NUCLEOTIDE SEQUENCE [LARGE SCALE GENOMIC DNA]</scope>
    <source>
        <strain evidence="2 3">CMW 12675</strain>
    </source>
</reference>
<feature type="region of interest" description="Disordered" evidence="1">
    <location>
        <begin position="234"/>
        <end position="350"/>
    </location>
</feature>
<gene>
    <name evidence="2" type="ORF">Cpir12675_004409</name>
</gene>
<feature type="region of interest" description="Disordered" evidence="1">
    <location>
        <begin position="362"/>
        <end position="382"/>
    </location>
</feature>
<dbReference type="EMBL" id="JAWDJO010000124">
    <property type="protein sequence ID" value="KAL1892711.1"/>
    <property type="molecule type" value="Genomic_DNA"/>
</dbReference>
<sequence length="549" mass="58767">MAGLARASSSRFLEGSMNDRISAVPPVEFIGYKNSAPSSLGSQTDQDNDYDDIAAEFLTCSSPRTNSNSTIDAQLSKIATSNTKKSASTMGNKSKGEKRSSFLPSLWVGFREKLSFRKGETKRRPHSMHAGVLLGSRPTDLSSTSVTTSTPPPDISEPQAVRASNAFKPPLGMGMGNNGARPTREEVMANYKSLMAQGFFGNHAIQSTRQPPPKPLSTSQSMGNFAAIFNNSQLAPGTADGLRSNPVPPTPTSMEQDDESMAPAKFNPEAHPGAPAARPATPAASRPVSSPMDRDVGIMSGWLGGSGQRRGMKRSNAEALDKEVPTQKKLRKSASRMGDLGNLGKLRKRGGEISGFLSGRSFSAASSSSGSLGKLNGPTSPLVNDMPMSPHSPLHPNPFAQHPVHIPPHPAPTSTPAPLNRLKKRPTMTDISAPLTPPVHMAPGAFEGMQNGYDVESLISDELPVKAVSLWEAQQERLLARRRSAMSELALHDARVNQRGGTRSPVLHSVAMDIDDDDLSMGIKTGDAHFQQHAREYSEYQQLGGMQFI</sequence>
<keyword evidence="3" id="KW-1185">Reference proteome</keyword>
<comment type="caution">
    <text evidence="2">The sequence shown here is derived from an EMBL/GenBank/DDBJ whole genome shotgun (WGS) entry which is preliminary data.</text>
</comment>
<evidence type="ECO:0000256" key="1">
    <source>
        <dbReference type="SAM" id="MobiDB-lite"/>
    </source>
</evidence>
<dbReference type="Proteomes" id="UP001583280">
    <property type="component" value="Unassembled WGS sequence"/>
</dbReference>
<feature type="compositionally biased region" description="Low complexity" evidence="1">
    <location>
        <begin position="269"/>
        <end position="291"/>
    </location>
</feature>
<protein>
    <submittedName>
        <fullName evidence="2">Uncharacterized protein</fullName>
    </submittedName>
</protein>
<name>A0ABR3YWJ6_9PEZI</name>